<evidence type="ECO:0000313" key="2">
    <source>
        <dbReference type="EMBL" id="SNT76807.1"/>
    </source>
</evidence>
<dbReference type="InterPro" id="IPR013670">
    <property type="entry name" value="EcoEI_R_C_dom"/>
</dbReference>
<dbReference type="PANTHER" id="PTHR47396:SF1">
    <property type="entry name" value="ATP-DEPENDENT HELICASE IRC3-RELATED"/>
    <property type="match status" value="1"/>
</dbReference>
<dbReference type="InterPro" id="IPR006935">
    <property type="entry name" value="Helicase/UvrB_N"/>
</dbReference>
<dbReference type="Pfam" id="PF04851">
    <property type="entry name" value="ResIII"/>
    <property type="match status" value="1"/>
</dbReference>
<accession>A0A239Q4C9</accession>
<sequence>MEKRFLSERDICSKFIMPALIAAGWDLKTQISEEKTLTDGRIIVRGKMVARGQKKRADYVLYLKPNIPIAIIEAKDNKHSINDGMQQALTYAGMLRVPFAFSSNGDGFVFHDRTGQSSEIETRIGLDDFPSPATLLAKYKAWKGFTDIQAESALFPYYDDGRTPRYYQMNAINASLEAISKGQDRLLLVMATGTGKTLTAFQIIWRLWKSGAKKRVLFLADRNILIDQTMVNDFRPFIGDMAKLSSHSKTIERPDGSTEQLTLAVDKKRRINTAYQIYLGLYQALTGPKESQKIFKELSPDFFDLIIIDECHRGSAAEDSAWREILDHFSSATHIGLTATPKETEYVSNIDYFGEPVYSYTLREGIDDGFLAPYKVIKCHIDRDVEGYRPEAGQVDRDGVEVEDRIYNTKDFDRVLVIDDRTKLVARRVTQFLKESGDRMQKTIVFCVDEEHAARMRQALINENQDLVAKESKYVMRITGSDKEGINQLANFIDPEAHCPVIVTTSRLLSTGVDAQTCRLIVLDRQIGSMTEFKQIVGRGTRVHSDTGKYYFTLMDFRGATSHFADPDFDGDPVQIYQPTGDDPMVPPEDGDDAIDIDNGNGADPNIDGIEILINPTDGDDTTAIDGSDNTGPIRKIYIDGVGATIIKERVEYLDADGKLITESLKDFTRKHLTRRFASMDDFLKRWNAEERKQAIIDELADEGLDLTMIGSELGQDLDPFDLVCHIAFDAKPLTRKERAENVKKRDVFNRYGEQARAVLDALLEKYADEGVFDLDDTNILQINPFSHMGTPIELMRAFGRKPDYLRAVHDLQNALYEESA</sequence>
<dbReference type="Pfam" id="PF08463">
    <property type="entry name" value="EcoEI_R_C"/>
    <property type="match status" value="1"/>
</dbReference>
<dbReference type="InterPro" id="IPR027417">
    <property type="entry name" value="P-loop_NTPase"/>
</dbReference>
<dbReference type="InterPro" id="IPR014001">
    <property type="entry name" value="Helicase_ATP-bd"/>
</dbReference>
<dbReference type="CDD" id="cd18032">
    <property type="entry name" value="DEXHc_RE_I_III_res"/>
    <property type="match status" value="1"/>
</dbReference>
<dbReference type="GO" id="GO:0005829">
    <property type="term" value="C:cytosol"/>
    <property type="evidence" value="ECO:0007669"/>
    <property type="project" value="TreeGrafter"/>
</dbReference>
<protein>
    <submittedName>
        <fullName evidence="2">Type I restriction enzyme, R subunit</fullName>
    </submittedName>
</protein>
<organism evidence="2 3">
    <name type="scientific">Paracoccus seriniphilus</name>
    <dbReference type="NCBI Taxonomy" id="184748"/>
    <lineage>
        <taxon>Bacteria</taxon>
        <taxon>Pseudomonadati</taxon>
        <taxon>Pseudomonadota</taxon>
        <taxon>Alphaproteobacteria</taxon>
        <taxon>Rhodobacterales</taxon>
        <taxon>Paracoccaceae</taxon>
        <taxon>Paracoccus</taxon>
    </lineage>
</organism>
<feature type="domain" description="Helicase ATP-binding" evidence="1">
    <location>
        <begin position="177"/>
        <end position="359"/>
    </location>
</feature>
<dbReference type="GO" id="GO:0009035">
    <property type="term" value="F:type I site-specific deoxyribonuclease activity"/>
    <property type="evidence" value="ECO:0007669"/>
    <property type="project" value="UniProtKB-EC"/>
</dbReference>
<dbReference type="Gene3D" id="3.90.1570.30">
    <property type="match status" value="1"/>
</dbReference>
<dbReference type="AlphaFoldDB" id="A0A239Q4C9"/>
<dbReference type="Pfam" id="PF04313">
    <property type="entry name" value="HSDR_N"/>
    <property type="match status" value="1"/>
</dbReference>
<dbReference type="OrthoDB" id="9803459at2"/>
<dbReference type="EMBL" id="FZQB01000029">
    <property type="protein sequence ID" value="SNT76807.1"/>
    <property type="molecule type" value="Genomic_DNA"/>
</dbReference>
<dbReference type="InterPro" id="IPR050742">
    <property type="entry name" value="Helicase_Restrict-Modif_Enz"/>
</dbReference>
<dbReference type="CDD" id="cd18799">
    <property type="entry name" value="SF2_C_EcoAI-like"/>
    <property type="match status" value="1"/>
</dbReference>
<dbReference type="PANTHER" id="PTHR47396">
    <property type="entry name" value="TYPE I RESTRICTION ENZYME ECOKI R PROTEIN"/>
    <property type="match status" value="1"/>
</dbReference>
<dbReference type="InterPro" id="IPR007409">
    <property type="entry name" value="Restrct_endonuc_type1_HsdR_N"/>
</dbReference>
<dbReference type="Proteomes" id="UP000198307">
    <property type="component" value="Unassembled WGS sequence"/>
</dbReference>
<proteinExistence type="predicted"/>
<reference evidence="2 3" key="1">
    <citation type="submission" date="2017-07" db="EMBL/GenBank/DDBJ databases">
        <authorList>
            <person name="Sun Z.S."/>
            <person name="Albrecht U."/>
            <person name="Echele G."/>
            <person name="Lee C.C."/>
        </authorList>
    </citation>
    <scope>NUCLEOTIDE SEQUENCE [LARGE SCALE GENOMIC DNA]</scope>
    <source>
        <strain evidence="2 3">DSM 14827</strain>
    </source>
</reference>
<dbReference type="GO" id="GO:0009307">
    <property type="term" value="P:DNA restriction-modification system"/>
    <property type="evidence" value="ECO:0007669"/>
    <property type="project" value="UniProtKB-KW"/>
</dbReference>
<dbReference type="SUPFAM" id="SSF52540">
    <property type="entry name" value="P-loop containing nucleoside triphosphate hydrolases"/>
    <property type="match status" value="2"/>
</dbReference>
<dbReference type="PROSITE" id="PS51192">
    <property type="entry name" value="HELICASE_ATP_BIND_1"/>
    <property type="match status" value="1"/>
</dbReference>
<dbReference type="GO" id="GO:0005524">
    <property type="term" value="F:ATP binding"/>
    <property type="evidence" value="ECO:0007669"/>
    <property type="project" value="UniProtKB-KW"/>
</dbReference>
<dbReference type="GO" id="GO:0003677">
    <property type="term" value="F:DNA binding"/>
    <property type="evidence" value="ECO:0007669"/>
    <property type="project" value="UniProtKB-KW"/>
</dbReference>
<gene>
    <name evidence="2" type="ORF">SAMN05444959_1296</name>
</gene>
<dbReference type="Gene3D" id="3.40.50.300">
    <property type="entry name" value="P-loop containing nucleotide triphosphate hydrolases"/>
    <property type="match status" value="2"/>
</dbReference>
<evidence type="ECO:0000313" key="3">
    <source>
        <dbReference type="Proteomes" id="UP000198307"/>
    </source>
</evidence>
<dbReference type="RefSeq" id="WP_089346089.1">
    <property type="nucleotide sequence ID" value="NZ_CP067132.1"/>
</dbReference>
<dbReference type="SMART" id="SM00487">
    <property type="entry name" value="DEXDc"/>
    <property type="match status" value="1"/>
</dbReference>
<name>A0A239Q4C9_9RHOB</name>
<dbReference type="NCBIfam" id="NF046051">
    <property type="entry name" value="restrict_EcoAI"/>
    <property type="match status" value="1"/>
</dbReference>
<keyword evidence="3" id="KW-1185">Reference proteome</keyword>
<evidence type="ECO:0000259" key="1">
    <source>
        <dbReference type="PROSITE" id="PS51192"/>
    </source>
</evidence>